<feature type="coiled-coil region" evidence="1">
    <location>
        <begin position="462"/>
        <end position="496"/>
    </location>
</feature>
<name>A0AAD5RRI6_9PEZI</name>
<proteinExistence type="predicted"/>
<gene>
    <name evidence="3" type="ORF">MKZ38_000506</name>
</gene>
<evidence type="ECO:0000313" key="3">
    <source>
        <dbReference type="EMBL" id="KAJ2902541.1"/>
    </source>
</evidence>
<feature type="region of interest" description="Disordered" evidence="2">
    <location>
        <begin position="675"/>
        <end position="696"/>
    </location>
</feature>
<protein>
    <submittedName>
        <fullName evidence="3">Uncharacterized protein</fullName>
    </submittedName>
</protein>
<evidence type="ECO:0000313" key="4">
    <source>
        <dbReference type="Proteomes" id="UP001201980"/>
    </source>
</evidence>
<dbReference type="Proteomes" id="UP001201980">
    <property type="component" value="Unassembled WGS sequence"/>
</dbReference>
<reference evidence="3" key="1">
    <citation type="submission" date="2022-07" db="EMBL/GenBank/DDBJ databases">
        <title>Draft genome sequence of Zalerion maritima ATCC 34329, a (micro)plastics degrading marine fungus.</title>
        <authorList>
            <person name="Paco A."/>
            <person name="Goncalves M.F.M."/>
            <person name="Rocha-Santos T.A.P."/>
            <person name="Alves A."/>
        </authorList>
    </citation>
    <scope>NUCLEOTIDE SEQUENCE</scope>
    <source>
        <strain evidence="3">ATCC 34329</strain>
    </source>
</reference>
<dbReference type="EMBL" id="JAKWBI020000110">
    <property type="protein sequence ID" value="KAJ2902541.1"/>
    <property type="molecule type" value="Genomic_DNA"/>
</dbReference>
<comment type="caution">
    <text evidence="3">The sequence shown here is derived from an EMBL/GenBank/DDBJ whole genome shotgun (WGS) entry which is preliminary data.</text>
</comment>
<accession>A0AAD5RRI6</accession>
<feature type="compositionally biased region" description="Acidic residues" evidence="2">
    <location>
        <begin position="621"/>
        <end position="630"/>
    </location>
</feature>
<keyword evidence="1" id="KW-0175">Coiled coil</keyword>
<evidence type="ECO:0000256" key="1">
    <source>
        <dbReference type="SAM" id="Coils"/>
    </source>
</evidence>
<organism evidence="3 4">
    <name type="scientific">Zalerion maritima</name>
    <dbReference type="NCBI Taxonomy" id="339359"/>
    <lineage>
        <taxon>Eukaryota</taxon>
        <taxon>Fungi</taxon>
        <taxon>Dikarya</taxon>
        <taxon>Ascomycota</taxon>
        <taxon>Pezizomycotina</taxon>
        <taxon>Sordariomycetes</taxon>
        <taxon>Lulworthiomycetidae</taxon>
        <taxon>Lulworthiales</taxon>
        <taxon>Lulworthiaceae</taxon>
        <taxon>Zalerion</taxon>
    </lineage>
</organism>
<evidence type="ECO:0000256" key="2">
    <source>
        <dbReference type="SAM" id="MobiDB-lite"/>
    </source>
</evidence>
<sequence>MDFNIDGSSVETNFSAANIQPPCPLPLETLDMSFFRMGRNDAAMGGARSEEVPQPVSLAVEDPGETLCLKTGGDIWNLLDQLSKQQCKNDEKIRGFSGDLMDTTTRIASLADAFDKLDMDIADKEEFYKTVRHGDLESAGVTIGHLSEKIGAINRDSETRLAGLHVSMEELKTKTACYDQKLQSVLSVATKNHGEQSHSFKDDIDNLRAETTGHRKFILDSFDKVSEESLCIERKVDSMNDRVDNLDERARELVSQGQRHRDYIMKLKLHIANNDDRILKLSNKQQNDDTQVTKTFAEKMDALSRQCIEKNSILSIRLDKEQEYTSQLQQTVNSSMNIQNTAVADLLEKISASQKKYDEKMNEMDGKIMTIQKACDSKISSVEKACDVMVNSAHQAVSQLQRECDVKFHRLEHEVRSKTSAQDYKIQQLQKEFQKHKHDQESRYVYAKAENWHSQTQTQNHLSEVSKTLRSHEETIQTVQEKAETARELATVAKAEVNAGITNLQSAQEAHKQEVLDTIADLSRGLHSLVEGVDEDFRSFVTGLESQINSHKLKFHQKMGNLEDKQEEFMEAVGERIDEIRNDQEQLKDRVDSTPGQWDSIECEEAEDDGHVEPVSPGIESEFDGDDENYGEEYEEEEYDEEYEEERCTCECTCGCEDHDDCECQCVCWDEKEDESESQTGDVPEIPEDEDITDWTTAGEVVESSWHGPDDHWSLQIVS</sequence>
<feature type="region of interest" description="Disordered" evidence="2">
    <location>
        <begin position="606"/>
        <end position="630"/>
    </location>
</feature>
<keyword evidence="4" id="KW-1185">Reference proteome</keyword>
<dbReference type="AlphaFoldDB" id="A0AAD5RRI6"/>